<evidence type="ECO:0000259" key="2">
    <source>
        <dbReference type="PROSITE" id="PS50994"/>
    </source>
</evidence>
<accession>A0A9Q3DIZ0</accession>
<dbReference type="Proteomes" id="UP000765509">
    <property type="component" value="Unassembled WGS sequence"/>
</dbReference>
<feature type="domain" description="Integrase catalytic" evidence="2">
    <location>
        <begin position="1"/>
        <end position="88"/>
    </location>
</feature>
<name>A0A9Q3DIZ0_9BASI</name>
<dbReference type="Gene3D" id="3.30.420.10">
    <property type="entry name" value="Ribonuclease H-like superfamily/Ribonuclease H"/>
    <property type="match status" value="1"/>
</dbReference>
<dbReference type="GO" id="GO:0003723">
    <property type="term" value="F:RNA binding"/>
    <property type="evidence" value="ECO:0007669"/>
    <property type="project" value="UniProtKB-KW"/>
</dbReference>
<keyword evidence="4" id="KW-1185">Reference proteome</keyword>
<sequence>MFLPYNEDNTAMETAIIIWNRAISPTGVFQNIISDTYPKFTLALWTNPHNLFGTNVSFSTAYHPPTGGLEERMIQALEDIIRKFLAYG</sequence>
<dbReference type="AlphaFoldDB" id="A0A9Q3DIZ0"/>
<dbReference type="InterPro" id="IPR012337">
    <property type="entry name" value="RNaseH-like_sf"/>
</dbReference>
<evidence type="ECO:0000256" key="1">
    <source>
        <dbReference type="ARBA" id="ARBA00022884"/>
    </source>
</evidence>
<dbReference type="GO" id="GO:0005634">
    <property type="term" value="C:nucleus"/>
    <property type="evidence" value="ECO:0007669"/>
    <property type="project" value="UniProtKB-ARBA"/>
</dbReference>
<evidence type="ECO:0000313" key="4">
    <source>
        <dbReference type="Proteomes" id="UP000765509"/>
    </source>
</evidence>
<evidence type="ECO:0000313" key="3">
    <source>
        <dbReference type="EMBL" id="MBW0505051.1"/>
    </source>
</evidence>
<dbReference type="EMBL" id="AVOT02018276">
    <property type="protein sequence ID" value="MBW0505051.1"/>
    <property type="molecule type" value="Genomic_DNA"/>
</dbReference>
<dbReference type="PROSITE" id="PS50994">
    <property type="entry name" value="INTEGRASE"/>
    <property type="match status" value="1"/>
</dbReference>
<proteinExistence type="predicted"/>
<protein>
    <recommendedName>
        <fullName evidence="2">Integrase catalytic domain-containing protein</fullName>
    </recommendedName>
</protein>
<keyword evidence="1" id="KW-0694">RNA-binding</keyword>
<organism evidence="3 4">
    <name type="scientific">Austropuccinia psidii MF-1</name>
    <dbReference type="NCBI Taxonomy" id="1389203"/>
    <lineage>
        <taxon>Eukaryota</taxon>
        <taxon>Fungi</taxon>
        <taxon>Dikarya</taxon>
        <taxon>Basidiomycota</taxon>
        <taxon>Pucciniomycotina</taxon>
        <taxon>Pucciniomycetes</taxon>
        <taxon>Pucciniales</taxon>
        <taxon>Sphaerophragmiaceae</taxon>
        <taxon>Austropuccinia</taxon>
    </lineage>
</organism>
<dbReference type="InterPro" id="IPR036397">
    <property type="entry name" value="RNaseH_sf"/>
</dbReference>
<dbReference type="SUPFAM" id="SSF53098">
    <property type="entry name" value="Ribonuclease H-like"/>
    <property type="match status" value="1"/>
</dbReference>
<dbReference type="InterPro" id="IPR001584">
    <property type="entry name" value="Integrase_cat-core"/>
</dbReference>
<comment type="caution">
    <text evidence="3">The sequence shown here is derived from an EMBL/GenBank/DDBJ whole genome shotgun (WGS) entry which is preliminary data.</text>
</comment>
<gene>
    <name evidence="3" type="ORF">O181_044766</name>
</gene>
<dbReference type="GO" id="GO:0015074">
    <property type="term" value="P:DNA integration"/>
    <property type="evidence" value="ECO:0007669"/>
    <property type="project" value="InterPro"/>
</dbReference>
<reference evidence="3" key="1">
    <citation type="submission" date="2021-03" db="EMBL/GenBank/DDBJ databases">
        <title>Draft genome sequence of rust myrtle Austropuccinia psidii MF-1, a brazilian biotype.</title>
        <authorList>
            <person name="Quecine M.C."/>
            <person name="Pachon D.M.R."/>
            <person name="Bonatelli M.L."/>
            <person name="Correr F.H."/>
            <person name="Franceschini L.M."/>
            <person name="Leite T.F."/>
            <person name="Margarido G.R.A."/>
            <person name="Almeida C.A."/>
            <person name="Ferrarezi J.A."/>
            <person name="Labate C.A."/>
        </authorList>
    </citation>
    <scope>NUCLEOTIDE SEQUENCE</scope>
    <source>
        <strain evidence="3">MF-1</strain>
    </source>
</reference>